<organism evidence="1 2">
    <name type="scientific">Acer yangbiense</name>
    <dbReference type="NCBI Taxonomy" id="1000413"/>
    <lineage>
        <taxon>Eukaryota</taxon>
        <taxon>Viridiplantae</taxon>
        <taxon>Streptophyta</taxon>
        <taxon>Embryophyta</taxon>
        <taxon>Tracheophyta</taxon>
        <taxon>Spermatophyta</taxon>
        <taxon>Magnoliopsida</taxon>
        <taxon>eudicotyledons</taxon>
        <taxon>Gunneridae</taxon>
        <taxon>Pentapetalae</taxon>
        <taxon>rosids</taxon>
        <taxon>malvids</taxon>
        <taxon>Sapindales</taxon>
        <taxon>Sapindaceae</taxon>
        <taxon>Hippocastanoideae</taxon>
        <taxon>Acereae</taxon>
        <taxon>Acer</taxon>
    </lineage>
</organism>
<dbReference type="AlphaFoldDB" id="A0A5C7HJZ6"/>
<evidence type="ECO:0000313" key="1">
    <source>
        <dbReference type="EMBL" id="TXG57198.1"/>
    </source>
</evidence>
<dbReference type="Proteomes" id="UP000323000">
    <property type="component" value="Chromosome 8"/>
</dbReference>
<evidence type="ECO:0000313" key="2">
    <source>
        <dbReference type="Proteomes" id="UP000323000"/>
    </source>
</evidence>
<reference evidence="2" key="1">
    <citation type="journal article" date="2019" name="Gigascience">
        <title>De novo genome assembly of the endangered Acer yangbiense, a plant species with extremely small populations endemic to Yunnan Province, China.</title>
        <authorList>
            <person name="Yang J."/>
            <person name="Wariss H.M."/>
            <person name="Tao L."/>
            <person name="Zhang R."/>
            <person name="Yun Q."/>
            <person name="Hollingsworth P."/>
            <person name="Dao Z."/>
            <person name="Luo G."/>
            <person name="Guo H."/>
            <person name="Ma Y."/>
            <person name="Sun W."/>
        </authorList>
    </citation>
    <scope>NUCLEOTIDE SEQUENCE [LARGE SCALE GENOMIC DNA]</scope>
    <source>
        <strain evidence="2">cv. Malutang</strain>
    </source>
</reference>
<accession>A0A5C7HJZ6</accession>
<proteinExistence type="predicted"/>
<keyword evidence="2" id="KW-1185">Reference proteome</keyword>
<dbReference type="OrthoDB" id="1939212at2759"/>
<dbReference type="EMBL" id="VAHF01000008">
    <property type="protein sequence ID" value="TXG57198.1"/>
    <property type="molecule type" value="Genomic_DNA"/>
</dbReference>
<comment type="caution">
    <text evidence="1">The sequence shown here is derived from an EMBL/GenBank/DDBJ whole genome shotgun (WGS) entry which is preliminary data.</text>
</comment>
<name>A0A5C7HJZ6_9ROSI</name>
<protein>
    <submittedName>
        <fullName evidence="1">Uncharacterized protein</fullName>
    </submittedName>
</protein>
<sequence>MFTSTADAFDSNQKSYSGMIQKNLILDKQGGNCYYSLQQLDAHQVHCSQEARMFPVSNQPNQTIMVSLNSPFLHSPLGSTGQNVISSAINPQPLGGVPVISPVSVVPSTSSVIGTTDLRQLNIFEMQLNTSKPNGAPAQLTIFYNGSAQANMLAGNGSYATQNKTLPTAQVLASIRRPSDLVAHVKHNLLDFWRSAKKDIPSVLGL</sequence>
<gene>
    <name evidence="1" type="ORF">EZV62_018511</name>
</gene>